<dbReference type="InterPro" id="IPR036397">
    <property type="entry name" value="RNaseH_sf"/>
</dbReference>
<reference evidence="1 2" key="1">
    <citation type="journal article" date="2019" name="Commun. Biol.">
        <title>The bagworm genome reveals a unique fibroin gene that provides high tensile strength.</title>
        <authorList>
            <person name="Kono N."/>
            <person name="Nakamura H."/>
            <person name="Ohtoshi R."/>
            <person name="Tomita M."/>
            <person name="Numata K."/>
            <person name="Arakawa K."/>
        </authorList>
    </citation>
    <scope>NUCLEOTIDE SEQUENCE [LARGE SCALE GENOMIC DNA]</scope>
</reference>
<dbReference type="Gene3D" id="3.30.420.10">
    <property type="entry name" value="Ribonuclease H-like superfamily/Ribonuclease H"/>
    <property type="match status" value="1"/>
</dbReference>
<evidence type="ECO:0000313" key="2">
    <source>
        <dbReference type="Proteomes" id="UP000299102"/>
    </source>
</evidence>
<evidence type="ECO:0000313" key="1">
    <source>
        <dbReference type="EMBL" id="GBP26701.1"/>
    </source>
</evidence>
<protein>
    <recommendedName>
        <fullName evidence="3">Mariner Mos1 transposase</fullName>
    </recommendedName>
</protein>
<comment type="caution">
    <text evidence="1">The sequence shown here is derived from an EMBL/GenBank/DDBJ whole genome shotgun (WGS) entry which is preliminary data.</text>
</comment>
<accession>A0A4C1UJT9</accession>
<dbReference type="AlphaFoldDB" id="A0A4C1UJT9"/>
<sequence length="68" mass="7730">MTMLAILLRPKQLRFGRSKDRLMDHPPYSLDLAPDDFYLFPSAKKLETNRLHSDQIGGATADNLGQSR</sequence>
<proteinExistence type="predicted"/>
<dbReference type="EMBL" id="BGZK01000183">
    <property type="protein sequence ID" value="GBP26701.1"/>
    <property type="molecule type" value="Genomic_DNA"/>
</dbReference>
<dbReference type="Proteomes" id="UP000299102">
    <property type="component" value="Unassembled WGS sequence"/>
</dbReference>
<dbReference type="GO" id="GO:0003676">
    <property type="term" value="F:nucleic acid binding"/>
    <property type="evidence" value="ECO:0007669"/>
    <property type="project" value="InterPro"/>
</dbReference>
<evidence type="ECO:0008006" key="3">
    <source>
        <dbReference type="Google" id="ProtNLM"/>
    </source>
</evidence>
<organism evidence="1 2">
    <name type="scientific">Eumeta variegata</name>
    <name type="common">Bagworm moth</name>
    <name type="synonym">Eumeta japonica</name>
    <dbReference type="NCBI Taxonomy" id="151549"/>
    <lineage>
        <taxon>Eukaryota</taxon>
        <taxon>Metazoa</taxon>
        <taxon>Ecdysozoa</taxon>
        <taxon>Arthropoda</taxon>
        <taxon>Hexapoda</taxon>
        <taxon>Insecta</taxon>
        <taxon>Pterygota</taxon>
        <taxon>Neoptera</taxon>
        <taxon>Endopterygota</taxon>
        <taxon>Lepidoptera</taxon>
        <taxon>Glossata</taxon>
        <taxon>Ditrysia</taxon>
        <taxon>Tineoidea</taxon>
        <taxon>Psychidae</taxon>
        <taxon>Oiketicinae</taxon>
        <taxon>Eumeta</taxon>
    </lineage>
</organism>
<dbReference type="OrthoDB" id="10017160at2759"/>
<name>A0A4C1UJT9_EUMVA</name>
<gene>
    <name evidence="1" type="ORF">EVAR_23472_1</name>
</gene>
<keyword evidence="2" id="KW-1185">Reference proteome</keyword>